<sequence length="64" mass="6512">MSKIEDNPPETASQTVEEKGAPTHPPAGKTPPRKGGKAAWTGAAVGIGSAAIVAALLYTNKKRS</sequence>
<dbReference type="Proteomes" id="UP000056968">
    <property type="component" value="Chromosome"/>
</dbReference>
<keyword evidence="4" id="KW-1185">Reference proteome</keyword>
<evidence type="ECO:0000256" key="1">
    <source>
        <dbReference type="SAM" id="MobiDB-lite"/>
    </source>
</evidence>
<keyword evidence="2" id="KW-1133">Transmembrane helix</keyword>
<reference evidence="3 4" key="1">
    <citation type="submission" date="2015-11" db="EMBL/GenBank/DDBJ databases">
        <title>A Two-component Flavoprotein Monooxygenase System MeaXY Responsible for para-Hydroxylation of 2-Methyl-6-ethylaniline and 2,6-Diethylaniline in Sphingobium baderi DE-13.</title>
        <authorList>
            <person name="Cheng M."/>
            <person name="Meng Q."/>
            <person name="Yang Y."/>
            <person name="Chu C."/>
            <person name="Yan X."/>
            <person name="He J."/>
            <person name="Li S."/>
        </authorList>
    </citation>
    <scope>NUCLEOTIDE SEQUENCE [LARGE SCALE GENOMIC DNA]</scope>
    <source>
        <strain evidence="3 4">DE-13</strain>
    </source>
</reference>
<dbReference type="KEGG" id="sbd:ATN00_16950"/>
<feature type="region of interest" description="Disordered" evidence="1">
    <location>
        <begin position="1"/>
        <end position="39"/>
    </location>
</feature>
<evidence type="ECO:0000313" key="3">
    <source>
        <dbReference type="EMBL" id="ALR21736.1"/>
    </source>
</evidence>
<dbReference type="AlphaFoldDB" id="A0A0S3F2D2"/>
<proteinExistence type="predicted"/>
<keyword evidence="2" id="KW-0472">Membrane</keyword>
<evidence type="ECO:0000256" key="2">
    <source>
        <dbReference type="SAM" id="Phobius"/>
    </source>
</evidence>
<dbReference type="EMBL" id="CP013264">
    <property type="protein sequence ID" value="ALR21736.1"/>
    <property type="molecule type" value="Genomic_DNA"/>
</dbReference>
<gene>
    <name evidence="3" type="ORF">ATN00_16950</name>
</gene>
<name>A0A0S3F2D2_9SPHN</name>
<organism evidence="3 4">
    <name type="scientific">Sphingobium baderi</name>
    <dbReference type="NCBI Taxonomy" id="1332080"/>
    <lineage>
        <taxon>Bacteria</taxon>
        <taxon>Pseudomonadati</taxon>
        <taxon>Pseudomonadota</taxon>
        <taxon>Alphaproteobacteria</taxon>
        <taxon>Sphingomonadales</taxon>
        <taxon>Sphingomonadaceae</taxon>
        <taxon>Sphingobium</taxon>
    </lineage>
</organism>
<feature type="transmembrane region" description="Helical" evidence="2">
    <location>
        <begin position="38"/>
        <end position="58"/>
    </location>
</feature>
<accession>A0A0S3F2D2</accession>
<dbReference type="RefSeq" id="WP_062066759.1">
    <property type="nucleotide sequence ID" value="NZ_CP013264.1"/>
</dbReference>
<keyword evidence="2" id="KW-0812">Transmembrane</keyword>
<dbReference type="STRING" id="1332080.ATN00_16950"/>
<protein>
    <submittedName>
        <fullName evidence="3">Uncharacterized protein</fullName>
    </submittedName>
</protein>
<evidence type="ECO:0000313" key="4">
    <source>
        <dbReference type="Proteomes" id="UP000056968"/>
    </source>
</evidence>